<reference evidence="2 3" key="1">
    <citation type="submission" date="2022-07" db="EMBL/GenBank/DDBJ databases">
        <title>Fecal culturing of patients with breast cancer.</title>
        <authorList>
            <person name="Teng N.M.Y."/>
            <person name="Kiu R."/>
            <person name="Evans R."/>
            <person name="Baker D.J."/>
            <person name="Zenner C."/>
            <person name="Robinson S.D."/>
            <person name="Hall L.J."/>
        </authorList>
    </citation>
    <scope>NUCLEOTIDE SEQUENCE [LARGE SCALE GENOMIC DNA]</scope>
    <source>
        <strain evidence="2 3">LH1063</strain>
    </source>
</reference>
<dbReference type="Gene3D" id="3.40.50.720">
    <property type="entry name" value="NAD(P)-binding Rossmann-like Domain"/>
    <property type="match status" value="1"/>
</dbReference>
<comment type="caution">
    <text evidence="2">The sequence shown here is derived from an EMBL/GenBank/DDBJ whole genome shotgun (WGS) entry which is preliminary data.</text>
</comment>
<dbReference type="SUPFAM" id="SSF51735">
    <property type="entry name" value="NAD(P)-binding Rossmann-fold domains"/>
    <property type="match status" value="1"/>
</dbReference>
<proteinExistence type="predicted"/>
<evidence type="ECO:0000259" key="1">
    <source>
        <dbReference type="Pfam" id="PF05368"/>
    </source>
</evidence>
<organism evidence="2 3">
    <name type="scientific">Coprobacter tertius</name>
    <dbReference type="NCBI Taxonomy" id="2944915"/>
    <lineage>
        <taxon>Bacteria</taxon>
        <taxon>Pseudomonadati</taxon>
        <taxon>Bacteroidota</taxon>
        <taxon>Bacteroidia</taxon>
        <taxon>Bacteroidales</taxon>
        <taxon>Barnesiellaceae</taxon>
        <taxon>Coprobacter</taxon>
    </lineage>
</organism>
<dbReference type="EMBL" id="JANDHW010000007">
    <property type="protein sequence ID" value="MCP9612164.1"/>
    <property type="molecule type" value="Genomic_DNA"/>
</dbReference>
<keyword evidence="3" id="KW-1185">Reference proteome</keyword>
<evidence type="ECO:0000313" key="3">
    <source>
        <dbReference type="Proteomes" id="UP001205603"/>
    </source>
</evidence>
<evidence type="ECO:0000313" key="2">
    <source>
        <dbReference type="EMBL" id="MCP9612164.1"/>
    </source>
</evidence>
<name>A0ABT1MIF7_9BACT</name>
<dbReference type="PANTHER" id="PTHR47129:SF1">
    <property type="entry name" value="NMRA-LIKE DOMAIN-CONTAINING PROTEIN"/>
    <property type="match status" value="1"/>
</dbReference>
<gene>
    <name evidence="2" type="ORF">NMU02_08680</name>
</gene>
<protein>
    <submittedName>
        <fullName evidence="2">NAD(P)H-binding protein</fullName>
    </submittedName>
</protein>
<sequence>MILITDITDCLGREILALLDKNDFKIPVKAIVNEKEAKNSFSVNLNTEFYEGSINDHPFLDKVLKNVDTILVTDSNILFDKRMGYINLVNAARGNKVKRIIFISTVGPDHSECCIIRENRDTEKYIRQSGITYNIVRVNILMERLPFFIGDPIENKVIYYPAGSGRISFVSVKDIAEFLIRILMSPQEENKEYSLSHNVSYSFGDIAEKLSQNYGKPIIYEHIDINLYRDALLQTSLSEQVIDRFCSVAKSIQNNEFDVTDGMLQSLLNPHNGKTIKQNVMDWFKRKDDSTLSLNYKLMTLPEFLSVNNWKAVDA</sequence>
<accession>A0ABT1MIF7</accession>
<dbReference type="PANTHER" id="PTHR47129">
    <property type="entry name" value="QUINONE OXIDOREDUCTASE 2"/>
    <property type="match status" value="1"/>
</dbReference>
<dbReference type="Gene3D" id="3.90.25.10">
    <property type="entry name" value="UDP-galactose 4-epimerase, domain 1"/>
    <property type="match status" value="1"/>
</dbReference>
<dbReference type="InterPro" id="IPR008030">
    <property type="entry name" value="NmrA-like"/>
</dbReference>
<dbReference type="RefSeq" id="WP_255027426.1">
    <property type="nucleotide sequence ID" value="NZ_JANDHW010000007.1"/>
</dbReference>
<feature type="domain" description="NmrA-like" evidence="1">
    <location>
        <begin position="2"/>
        <end position="250"/>
    </location>
</feature>
<dbReference type="Pfam" id="PF05368">
    <property type="entry name" value="NmrA"/>
    <property type="match status" value="1"/>
</dbReference>
<dbReference type="InterPro" id="IPR052718">
    <property type="entry name" value="NmrA-type_oxidoreductase"/>
</dbReference>
<dbReference type="Proteomes" id="UP001205603">
    <property type="component" value="Unassembled WGS sequence"/>
</dbReference>
<dbReference type="InterPro" id="IPR036291">
    <property type="entry name" value="NAD(P)-bd_dom_sf"/>
</dbReference>